<dbReference type="EMBL" id="KQ434772">
    <property type="protein sequence ID" value="KZC03909.1"/>
    <property type="molecule type" value="Genomic_DNA"/>
</dbReference>
<accession>A0A154NW52</accession>
<reference evidence="9 10" key="1">
    <citation type="submission" date="2015-07" db="EMBL/GenBank/DDBJ databases">
        <title>The genome of Dufourea novaeangliae.</title>
        <authorList>
            <person name="Pan H."/>
            <person name="Kapheim K."/>
        </authorList>
    </citation>
    <scope>NUCLEOTIDE SEQUENCE [LARGE SCALE GENOMIC DNA]</scope>
    <source>
        <strain evidence="9">0120121106</strain>
        <tissue evidence="9">Whole body</tissue>
    </source>
</reference>
<evidence type="ECO:0000256" key="2">
    <source>
        <dbReference type="ARBA" id="ARBA00022540"/>
    </source>
</evidence>
<evidence type="ECO:0000256" key="6">
    <source>
        <dbReference type="SAM" id="MobiDB-lite"/>
    </source>
</evidence>
<feature type="compositionally biased region" description="Low complexity" evidence="6">
    <location>
        <begin position="20"/>
        <end position="29"/>
    </location>
</feature>
<dbReference type="PROSITE" id="PS51363">
    <property type="entry name" value="W2"/>
    <property type="match status" value="1"/>
</dbReference>
<evidence type="ECO:0000256" key="1">
    <source>
        <dbReference type="ARBA" id="ARBA00005775"/>
    </source>
</evidence>
<evidence type="ECO:0000256" key="3">
    <source>
        <dbReference type="ARBA" id="ARBA00022553"/>
    </source>
</evidence>
<dbReference type="Pfam" id="PF02020">
    <property type="entry name" value="W2"/>
    <property type="match status" value="1"/>
</dbReference>
<evidence type="ECO:0000259" key="8">
    <source>
        <dbReference type="PROSITE" id="PS51366"/>
    </source>
</evidence>
<feature type="compositionally biased region" description="Basic and acidic residues" evidence="6">
    <location>
        <begin position="861"/>
        <end position="875"/>
    </location>
</feature>
<organism evidence="9 10">
    <name type="scientific">Dufourea novaeangliae</name>
    <name type="common">Sweat bee</name>
    <dbReference type="NCBI Taxonomy" id="178035"/>
    <lineage>
        <taxon>Eukaryota</taxon>
        <taxon>Metazoa</taxon>
        <taxon>Ecdysozoa</taxon>
        <taxon>Arthropoda</taxon>
        <taxon>Hexapoda</taxon>
        <taxon>Insecta</taxon>
        <taxon>Pterygota</taxon>
        <taxon>Neoptera</taxon>
        <taxon>Endopterygota</taxon>
        <taxon>Hymenoptera</taxon>
        <taxon>Apocrita</taxon>
        <taxon>Aculeata</taxon>
        <taxon>Apoidea</taxon>
        <taxon>Anthophila</taxon>
        <taxon>Halictidae</taxon>
        <taxon>Rophitinae</taxon>
        <taxon>Dufourea</taxon>
    </lineage>
</organism>
<feature type="region of interest" description="Disordered" evidence="6">
    <location>
        <begin position="488"/>
        <end position="531"/>
    </location>
</feature>
<feature type="region of interest" description="Disordered" evidence="6">
    <location>
        <begin position="1148"/>
        <end position="1170"/>
    </location>
</feature>
<feature type="compositionally biased region" description="Low complexity" evidence="6">
    <location>
        <begin position="230"/>
        <end position="247"/>
    </location>
</feature>
<feature type="region of interest" description="Disordered" evidence="6">
    <location>
        <begin position="1"/>
        <end position="29"/>
    </location>
</feature>
<keyword evidence="10" id="KW-1185">Reference proteome</keyword>
<feature type="region of interest" description="Disordered" evidence="6">
    <location>
        <begin position="96"/>
        <end position="134"/>
    </location>
</feature>
<dbReference type="GO" id="GO:0003743">
    <property type="term" value="F:translation initiation factor activity"/>
    <property type="evidence" value="ECO:0007669"/>
    <property type="project" value="UniProtKB-KW"/>
</dbReference>
<dbReference type="SUPFAM" id="SSF48371">
    <property type="entry name" value="ARM repeat"/>
    <property type="match status" value="3"/>
</dbReference>
<evidence type="ECO:0000256" key="4">
    <source>
        <dbReference type="ARBA" id="ARBA00022845"/>
    </source>
</evidence>
<feature type="compositionally biased region" description="Basic and acidic residues" evidence="6">
    <location>
        <begin position="1463"/>
        <end position="1473"/>
    </location>
</feature>
<feature type="region of interest" description="Disordered" evidence="6">
    <location>
        <begin position="537"/>
        <end position="556"/>
    </location>
</feature>
<feature type="region of interest" description="Disordered" evidence="6">
    <location>
        <begin position="1459"/>
        <end position="1507"/>
    </location>
</feature>
<keyword evidence="4" id="KW-0810">Translation regulation</keyword>
<feature type="region of interest" description="Disordered" evidence="6">
    <location>
        <begin position="573"/>
        <end position="625"/>
    </location>
</feature>
<sequence length="2025" mass="223069">MSMPTKGKHHHLPHHHQHHSQQQQPHHNLPQHQPQLLVNVNQPSVHSPQAYSTVVTSNTPRFVPNAGRMVSRYGVSKEGAVGVGPMHCLLPHCGGPHHHHHLSAPHPQNPQPGHNHHVHPAHQPPPSPSPHLNHQLSHHQLTVNINHLSHQQQQQTQHQQAPPQYRVVTANTRSDFHVSGQNYGTQPGGQVGGGGGSVGVPGGRGPPPLGGLQSIGQSAAGIPPGGPAGGQAPPQTPAPGVQSQQPQGPAPTTTPPVHTPSPQEMGKQAHLQPQPQPLSQVYGPTQTRPTSQGYYQQGARPQQPRGISHRGGQGGTGAQVVGMSGVGGGGGQPTAIFHPGGLPVQTGTMYQVPNLHPGPHQQSVYPMNSQIPLQFGGGPHQRHQAHQNQSYFTPFQNSAILTAQHMFGYGAPAPTHQPYYWTHGQPANTPLSLSRTGASAVTGGAQHVTGPLAGAQGAPVVPQGTLQQPTQQAQPLPSMGISLSQTDVYSGHNGGATNTTNSTIKSRKPRGQNAITDIVDPSTGKNISDEIYKDNETIQSGESSNRETPQPQNNDPEVQADFAARVAKTLVKVTTEESNSDSTVPTSSLPNTTTIPNVTQNLPSSQTSSTNDANSQCSTSSPTQNIPTVTASLCSHSSLSTVSNVPQIDSSAVKTESKPLQIPVKEFQPRGEIKSVVIEEPPPAAPRNVNKDDISAQLSAMTVTEVEVKSTSASPTISQTSVPLTTAPSTNVAEVPKPSATAPSANPVPAREPFPNLSNKNLSSSPPRRKSQSHTHNQPAAATELHSSAKEQKEKKTREKSLSSRGATPTPTHNQTDHHPKANGDATGDKPEPEPPRNELQQQKSSDGKAMQKQKSKNKLKPRDLNRKGAEKEGTDMDAFVNTVPPAKTETKQESKESLGAKDSNKEASREITKDAKENDNYESKKEKDITSATAKTEKHMTPQTPEILKESSPPVQPPIIEKLPSNKEIVKEPSPKIEDNNKTNVCNIQAKPVPTDVVDHAKMKDESDVEAIVAQKNEENSKVSAIRMPSEEKLVGPPVIEKSVEIEPSAPTEGPVTNQITLKYKYRDDQWSPINKSGKKVYDREFLMTLQDDPNSKIKPSNLPDLDVVLKDGPKARPVVDLRSFRDINVSRHDALFPGFIKPTVNTRTLRSTNRKSSSGQSSKPAKPNVIHLSLSLKEDVKLRETENAWKPMRLKAAALTEEETKTELLYKRVRSVLNKLTPQKFNTLIDQVRALNVDTPERLQGVINLVFEKAVDEPNFSVAYALMCKELSTMQVSGGDKSSSDTQECSYTFRKLIVGRCQAEYERNSITEEARSIRLKEIDESTDPEKKKELQVALEDEERRLRIKSLGNMRFIGELYKQDMIPTKIMHTCIQQLLHQNDEDSLEGLCKLLATIGNKLELKSEEEIQEYISKMHDIVARRGPGKISSRIRFMLQDIIDLRARKWVPRRIDSTPKTIDQIQKDAESERLDSQLNNTPLNTPRKDDRPGDRKRNRGVGLIDDSGWSPVVRTRQPYTVETAKLKNKPPPMDDLQLGSRNMYMWKTPTNCGSKAVYSNKFACLQNMPILDQDKQIMSPQLSGSRSTGPREYGRDYKPSYDGRSSRNGSHQLSSSSSIRDSSLLDSSQSQSSSMPSSLKSSQSTSSSRKPPMSEEEFMKTLNKILTEYLKNPITESAGLAIQQNFDNALSKFIRELINFVLEKSPVDRERVSYLISHLITQKILPLQQLRSGFIEILDLVDDLILDIPKVWLYLAEILSYPIKDELVPLQELKALFDNLRSRGYVGKFVGELLSQLSRDKGPKWVADKWDQSGLQLSNIVDTKLEEVDKIVKDYKLDFCTGDYNSAKGSSSNQPTLQQIHNELRRLTKESSFDEICNWLIVNVGNRVKEPEFIRVLTTAILETSMEQVNNRWCLKTELFTNLQQLIRRFVDANESLELQCLYAIQFHLHKLQYPPGILFNIMTSLSDYNIISSDAFLTWKESAEPAQREWHGVATMALTSFFTGLQEADDASSVEDVSTGVNQDRC</sequence>
<dbReference type="InterPro" id="IPR016024">
    <property type="entry name" value="ARM-type_fold"/>
</dbReference>
<dbReference type="SMART" id="SM00544">
    <property type="entry name" value="MA3"/>
    <property type="match status" value="1"/>
</dbReference>
<feature type="compositionally biased region" description="Polar residues" evidence="6">
    <location>
        <begin position="495"/>
        <end position="504"/>
    </location>
</feature>
<dbReference type="FunFam" id="1.25.40.180:FF:000042">
    <property type="entry name" value="Eukaryotic translation initiation factor 4 gamma"/>
    <property type="match status" value="1"/>
</dbReference>
<feature type="compositionally biased region" description="Basic and acidic residues" evidence="6">
    <location>
        <begin position="965"/>
        <end position="982"/>
    </location>
</feature>
<dbReference type="InterPro" id="IPR003890">
    <property type="entry name" value="MIF4G-like_typ-3"/>
</dbReference>
<dbReference type="PROSITE" id="PS51366">
    <property type="entry name" value="MI"/>
    <property type="match status" value="1"/>
</dbReference>
<feature type="compositionally biased region" description="Basic and acidic residues" evidence="6">
    <location>
        <begin position="1590"/>
        <end position="1603"/>
    </location>
</feature>
<dbReference type="InterPro" id="IPR049485">
    <property type="entry name" value="eIF4G1-like_eIF4E-bd"/>
</dbReference>
<feature type="compositionally biased region" description="Low complexity" evidence="6">
    <location>
        <begin position="1604"/>
        <end position="1647"/>
    </location>
</feature>
<name>A0A154NW52_DUFNO</name>
<feature type="compositionally biased region" description="Gly residues" evidence="6">
    <location>
        <begin position="186"/>
        <end position="203"/>
    </location>
</feature>
<dbReference type="Pfam" id="PF02847">
    <property type="entry name" value="MA3"/>
    <property type="match status" value="1"/>
</dbReference>
<dbReference type="SMART" id="SM00515">
    <property type="entry name" value="eIF5C"/>
    <property type="match status" value="1"/>
</dbReference>
<feature type="compositionally biased region" description="Pro residues" evidence="6">
    <location>
        <begin position="248"/>
        <end position="259"/>
    </location>
</feature>
<feature type="compositionally biased region" description="Low complexity" evidence="6">
    <location>
        <begin position="753"/>
        <end position="766"/>
    </location>
</feature>
<feature type="compositionally biased region" description="Basic and acidic residues" evidence="6">
    <location>
        <begin position="889"/>
        <end position="941"/>
    </location>
</feature>
<evidence type="ECO:0000313" key="10">
    <source>
        <dbReference type="Proteomes" id="UP000076502"/>
    </source>
</evidence>
<feature type="region of interest" description="Disordered" evidence="6">
    <location>
        <begin position="177"/>
        <end position="327"/>
    </location>
</feature>
<dbReference type="Gene3D" id="1.25.40.180">
    <property type="match status" value="3"/>
</dbReference>
<evidence type="ECO:0000313" key="9">
    <source>
        <dbReference type="EMBL" id="KZC03909.1"/>
    </source>
</evidence>
<feature type="region of interest" description="Disordered" evidence="6">
    <location>
        <begin position="709"/>
        <end position="984"/>
    </location>
</feature>
<feature type="compositionally biased region" description="Basic residues" evidence="6">
    <location>
        <begin position="1"/>
        <end position="19"/>
    </location>
</feature>
<feature type="region of interest" description="Disordered" evidence="6">
    <location>
        <begin position="1578"/>
        <end position="1654"/>
    </location>
</feature>
<keyword evidence="5" id="KW-0648">Protein biosynthesis</keyword>
<dbReference type="InterPro" id="IPR003891">
    <property type="entry name" value="Initiation_fac_eIF4g_MI"/>
</dbReference>
<feature type="compositionally biased region" description="Basic and acidic residues" evidence="6">
    <location>
        <begin position="1484"/>
        <end position="1493"/>
    </location>
</feature>
<feature type="compositionally biased region" description="Low complexity" evidence="6">
    <location>
        <begin position="210"/>
        <end position="222"/>
    </location>
</feature>
<feature type="compositionally biased region" description="Polar residues" evidence="6">
    <location>
        <begin position="803"/>
        <end position="814"/>
    </location>
</feature>
<protein>
    <submittedName>
        <fullName evidence="9">Eukaryotic translation initiation factor 4 gamma 3</fullName>
    </submittedName>
</protein>
<feature type="compositionally biased region" description="Polar residues" evidence="6">
    <location>
        <begin position="709"/>
        <end position="732"/>
    </location>
</feature>
<dbReference type="PANTHER" id="PTHR23253:SF78">
    <property type="entry name" value="EUKARYOTIC TRANSLATION INITIATION FACTOR 4G1, ISOFORM B-RELATED"/>
    <property type="match status" value="1"/>
</dbReference>
<keyword evidence="3" id="KW-0597">Phosphoprotein</keyword>
<feature type="compositionally biased region" description="Polar residues" evidence="6">
    <location>
        <begin position="271"/>
        <end position="295"/>
    </location>
</feature>
<dbReference type="SMART" id="SM00543">
    <property type="entry name" value="MIF4G"/>
    <property type="match status" value="1"/>
</dbReference>
<dbReference type="OrthoDB" id="514777at2759"/>
<dbReference type="Proteomes" id="UP000076502">
    <property type="component" value="Unassembled WGS sequence"/>
</dbReference>
<dbReference type="STRING" id="178035.A0A154NW52"/>
<keyword evidence="2 9" id="KW-0396">Initiation factor</keyword>
<dbReference type="GO" id="GO:0016281">
    <property type="term" value="C:eukaryotic translation initiation factor 4F complex"/>
    <property type="evidence" value="ECO:0007669"/>
    <property type="project" value="TreeGrafter"/>
</dbReference>
<dbReference type="PANTHER" id="PTHR23253">
    <property type="entry name" value="EUKARYOTIC TRANSLATION INITIATION FACTOR 4 GAMMA"/>
    <property type="match status" value="1"/>
</dbReference>
<evidence type="ECO:0000259" key="7">
    <source>
        <dbReference type="PROSITE" id="PS51363"/>
    </source>
</evidence>
<feature type="domain" description="W2" evidence="7">
    <location>
        <begin position="1848"/>
        <end position="2014"/>
    </location>
</feature>
<feature type="domain" description="MI" evidence="8">
    <location>
        <begin position="1655"/>
        <end position="1776"/>
    </location>
</feature>
<feature type="compositionally biased region" description="Basic and acidic residues" evidence="6">
    <location>
        <begin position="815"/>
        <end position="837"/>
    </location>
</feature>
<dbReference type="Pfam" id="PF21140">
    <property type="entry name" value="eIF4G1-like_eIF4E-bd"/>
    <property type="match status" value="1"/>
</dbReference>
<dbReference type="InterPro" id="IPR003307">
    <property type="entry name" value="W2_domain"/>
</dbReference>
<evidence type="ECO:0000256" key="5">
    <source>
        <dbReference type="ARBA" id="ARBA00022917"/>
    </source>
</evidence>
<feature type="compositionally biased region" description="Polar residues" evidence="6">
    <location>
        <begin position="576"/>
        <end position="625"/>
    </location>
</feature>
<proteinExistence type="inferred from homology"/>
<dbReference type="CDD" id="cd11559">
    <property type="entry name" value="W2_eIF4G1_like"/>
    <property type="match status" value="1"/>
</dbReference>
<feature type="compositionally biased region" description="Basic and acidic residues" evidence="6">
    <location>
        <begin position="787"/>
        <end position="802"/>
    </location>
</feature>
<comment type="similarity">
    <text evidence="1">Belongs to the eukaryotic initiation factor 4G family.</text>
</comment>
<feature type="compositionally biased region" description="Polar residues" evidence="6">
    <location>
        <begin position="1148"/>
        <end position="1165"/>
    </location>
</feature>
<dbReference type="GO" id="GO:0003729">
    <property type="term" value="F:mRNA binding"/>
    <property type="evidence" value="ECO:0007669"/>
    <property type="project" value="TreeGrafter"/>
</dbReference>
<dbReference type="GO" id="GO:0006417">
    <property type="term" value="P:regulation of translation"/>
    <property type="evidence" value="ECO:0007669"/>
    <property type="project" value="UniProtKB-KW"/>
</dbReference>
<gene>
    <name evidence="9" type="ORF">WN55_00089</name>
</gene>
<dbReference type="Pfam" id="PF02854">
    <property type="entry name" value="MIF4G"/>
    <property type="match status" value="1"/>
</dbReference>